<dbReference type="PANTHER" id="PTHR24291:SF50">
    <property type="entry name" value="BIFUNCTIONAL ALBAFLAVENONE MONOOXYGENASE_TERPENE SYNTHASE"/>
    <property type="match status" value="1"/>
</dbReference>
<protein>
    <submittedName>
        <fullName evidence="8">Cytochrome P450</fullName>
    </submittedName>
</protein>
<keyword evidence="3 7" id="KW-0479">Metal-binding</keyword>
<evidence type="ECO:0000256" key="3">
    <source>
        <dbReference type="ARBA" id="ARBA00022723"/>
    </source>
</evidence>
<evidence type="ECO:0000313" key="8">
    <source>
        <dbReference type="EMBL" id="RRJ30332.1"/>
    </source>
</evidence>
<dbReference type="GO" id="GO:0016705">
    <property type="term" value="F:oxidoreductase activity, acting on paired donors, with incorporation or reduction of molecular oxygen"/>
    <property type="evidence" value="ECO:0007669"/>
    <property type="project" value="InterPro"/>
</dbReference>
<dbReference type="InterPro" id="IPR050196">
    <property type="entry name" value="Cytochrome_P450_Monoox"/>
</dbReference>
<dbReference type="EMBL" id="RRCH01000022">
    <property type="protein sequence ID" value="RRJ30332.1"/>
    <property type="molecule type" value="Genomic_DNA"/>
</dbReference>
<dbReference type="OrthoDB" id="9881at2157"/>
<dbReference type="GO" id="GO:0020037">
    <property type="term" value="F:heme binding"/>
    <property type="evidence" value="ECO:0007669"/>
    <property type="project" value="InterPro"/>
</dbReference>
<dbReference type="InterPro" id="IPR036396">
    <property type="entry name" value="Cyt_P450_sf"/>
</dbReference>
<dbReference type="Pfam" id="PF00067">
    <property type="entry name" value="p450"/>
    <property type="match status" value="1"/>
</dbReference>
<evidence type="ECO:0000256" key="7">
    <source>
        <dbReference type="RuleBase" id="RU000461"/>
    </source>
</evidence>
<dbReference type="GO" id="GO:0004497">
    <property type="term" value="F:monooxygenase activity"/>
    <property type="evidence" value="ECO:0007669"/>
    <property type="project" value="UniProtKB-KW"/>
</dbReference>
<evidence type="ECO:0000256" key="2">
    <source>
        <dbReference type="ARBA" id="ARBA00022617"/>
    </source>
</evidence>
<keyword evidence="9" id="KW-1185">Reference proteome</keyword>
<dbReference type="PRINTS" id="PR00463">
    <property type="entry name" value="EP450I"/>
</dbReference>
<keyword evidence="4 7" id="KW-0560">Oxidoreductase</keyword>
<dbReference type="PROSITE" id="PS00086">
    <property type="entry name" value="CYTOCHROME_P450"/>
    <property type="match status" value="1"/>
</dbReference>
<dbReference type="Proteomes" id="UP000282322">
    <property type="component" value="Unassembled WGS sequence"/>
</dbReference>
<keyword evidence="2 7" id="KW-0349">Heme</keyword>
<evidence type="ECO:0000256" key="6">
    <source>
        <dbReference type="ARBA" id="ARBA00023033"/>
    </source>
</evidence>
<gene>
    <name evidence="8" type="ORF">EIK79_10455</name>
</gene>
<dbReference type="InterPro" id="IPR002401">
    <property type="entry name" value="Cyt_P450_E_grp-I"/>
</dbReference>
<dbReference type="PRINTS" id="PR00385">
    <property type="entry name" value="P450"/>
</dbReference>
<evidence type="ECO:0000313" key="9">
    <source>
        <dbReference type="Proteomes" id="UP000282322"/>
    </source>
</evidence>
<dbReference type="AlphaFoldDB" id="A0A3P3RA09"/>
<name>A0A3P3RA09_9EURY</name>
<comment type="caution">
    <text evidence="8">The sequence shown here is derived from an EMBL/GenBank/DDBJ whole genome shotgun (WGS) entry which is preliminary data.</text>
</comment>
<keyword evidence="5 7" id="KW-0408">Iron</keyword>
<keyword evidence="6 7" id="KW-0503">Monooxygenase</keyword>
<dbReference type="RefSeq" id="WP_124955066.1">
    <property type="nucleotide sequence ID" value="NZ_RRCH01000022.1"/>
</dbReference>
<evidence type="ECO:0000256" key="5">
    <source>
        <dbReference type="ARBA" id="ARBA00023004"/>
    </source>
</evidence>
<dbReference type="InterPro" id="IPR017972">
    <property type="entry name" value="Cyt_P450_CS"/>
</dbReference>
<comment type="similarity">
    <text evidence="1 7">Belongs to the cytochrome P450 family.</text>
</comment>
<evidence type="ECO:0000256" key="1">
    <source>
        <dbReference type="ARBA" id="ARBA00010617"/>
    </source>
</evidence>
<organism evidence="8 9">
    <name type="scientific">Halocatena pleomorpha</name>
    <dbReference type="NCBI Taxonomy" id="1785090"/>
    <lineage>
        <taxon>Archaea</taxon>
        <taxon>Methanobacteriati</taxon>
        <taxon>Methanobacteriota</taxon>
        <taxon>Stenosarchaea group</taxon>
        <taxon>Halobacteria</taxon>
        <taxon>Halobacteriales</taxon>
        <taxon>Natronomonadaceae</taxon>
        <taxon>Halocatena</taxon>
    </lineage>
</organism>
<proteinExistence type="inferred from homology"/>
<dbReference type="GO" id="GO:0005506">
    <property type="term" value="F:iron ion binding"/>
    <property type="evidence" value="ECO:0007669"/>
    <property type="project" value="InterPro"/>
</dbReference>
<sequence>MARNAIERPPGPSGLPLFGNTFAFVRDPLAALQRWANEYGDIAYLRFPGRSTYLLTDPEHIERVLVTESHTFTTGDLRRDAFSGIEDESLAVSEGQTWQRQRQQLQPGFYRKRITSNAETMVKHVEQTVDRWPIGTTIDVMREMDRLTLAILTTTLFDHEMHENQAVVRTAVDTLIQQTDYSEIGTIIPNWIPTPANRRFQQATNDLHSLIEDLIRERRHTDTDGDDLLSLLVGTDDTTDADGGLSGTELRDNIVGLLLAGHETSALALTYTWYLLSKNPAARRQLHTEIADVLDGTAPTADQLPELEYTEQVLLESMRLYPPIYGIAREPVTDVTIGGYTVPAGATITIPQWVVHHDGRFYDDPDAFRPARWSAERDSERPEFAYFPFGGGPRHCIGDQFALMEMKLVLATIAQRVSLELVSDAPLDFTASVTTRPTAPIEMVVRDDTV</sequence>
<accession>A0A3P3RA09</accession>
<dbReference type="InterPro" id="IPR001128">
    <property type="entry name" value="Cyt_P450"/>
</dbReference>
<reference evidence="8 9" key="1">
    <citation type="submission" date="2018-11" db="EMBL/GenBank/DDBJ databases">
        <title>Taxonoimc description of Halomarina strain SPP-AMP-1.</title>
        <authorList>
            <person name="Pal Y."/>
            <person name="Srinivasana K."/>
            <person name="Verma A."/>
            <person name="Kumar P."/>
        </authorList>
    </citation>
    <scope>NUCLEOTIDE SEQUENCE [LARGE SCALE GENOMIC DNA]</scope>
    <source>
        <strain evidence="8 9">SPP-AMP-1</strain>
    </source>
</reference>
<dbReference type="SUPFAM" id="SSF48264">
    <property type="entry name" value="Cytochrome P450"/>
    <property type="match status" value="1"/>
</dbReference>
<dbReference type="PANTHER" id="PTHR24291">
    <property type="entry name" value="CYTOCHROME P450 FAMILY 4"/>
    <property type="match status" value="1"/>
</dbReference>
<dbReference type="Gene3D" id="1.10.630.10">
    <property type="entry name" value="Cytochrome P450"/>
    <property type="match status" value="1"/>
</dbReference>
<evidence type="ECO:0000256" key="4">
    <source>
        <dbReference type="ARBA" id="ARBA00023002"/>
    </source>
</evidence>